<organism evidence="1 2">
    <name type="scientific">Lyophyllum shimeji</name>
    <name type="common">Hon-shimeji</name>
    <name type="synonym">Tricholoma shimeji</name>
    <dbReference type="NCBI Taxonomy" id="47721"/>
    <lineage>
        <taxon>Eukaryota</taxon>
        <taxon>Fungi</taxon>
        <taxon>Dikarya</taxon>
        <taxon>Basidiomycota</taxon>
        <taxon>Agaricomycotina</taxon>
        <taxon>Agaricomycetes</taxon>
        <taxon>Agaricomycetidae</taxon>
        <taxon>Agaricales</taxon>
        <taxon>Tricholomatineae</taxon>
        <taxon>Lyophyllaceae</taxon>
        <taxon>Lyophyllum</taxon>
    </lineage>
</organism>
<accession>A0A9P3Q072</accession>
<name>A0A9P3Q072_LYOSH</name>
<proteinExistence type="predicted"/>
<dbReference type="AlphaFoldDB" id="A0A9P3Q072"/>
<dbReference type="OrthoDB" id="2937383at2759"/>
<evidence type="ECO:0000313" key="1">
    <source>
        <dbReference type="EMBL" id="GLB45215.1"/>
    </source>
</evidence>
<sequence>MPRTAPIPSIQCYSYHPFQDSLATKSRHSELGNTDYFKAQLRNRLNSCKLPNMPVGFPFSHVHDGYGFSRLSYDSYEFHEDLTSHSHRSQSRHHPQATIAFKNTSSRDKVSYLTWQIYLPSPDAAYLRHLQNRQAVAHVQVDPAVTRTPFWKSLLNDPSVILRALGLSLELGALLTIHPSRSRPGEIVYTITHKDGRQEPYFIVRYPQTDRI</sequence>
<dbReference type="Proteomes" id="UP001063166">
    <property type="component" value="Unassembled WGS sequence"/>
</dbReference>
<dbReference type="EMBL" id="BRPK01000020">
    <property type="protein sequence ID" value="GLB45215.1"/>
    <property type="molecule type" value="Genomic_DNA"/>
</dbReference>
<keyword evidence="2" id="KW-1185">Reference proteome</keyword>
<evidence type="ECO:0000313" key="2">
    <source>
        <dbReference type="Proteomes" id="UP001063166"/>
    </source>
</evidence>
<comment type="caution">
    <text evidence="1">The sequence shown here is derived from an EMBL/GenBank/DDBJ whole genome shotgun (WGS) entry which is preliminary data.</text>
</comment>
<gene>
    <name evidence="1" type="ORF">LshimejAT787_2001200</name>
</gene>
<reference evidence="1" key="1">
    <citation type="submission" date="2022-07" db="EMBL/GenBank/DDBJ databases">
        <title>The genome of Lyophyllum shimeji provides insight into the initial evolution of ectomycorrhizal fungal genome.</title>
        <authorList>
            <person name="Kobayashi Y."/>
            <person name="Shibata T."/>
            <person name="Hirakawa H."/>
            <person name="Shigenobu S."/>
            <person name="Nishiyama T."/>
            <person name="Yamada A."/>
            <person name="Hasebe M."/>
            <person name="Kawaguchi M."/>
        </authorList>
    </citation>
    <scope>NUCLEOTIDE SEQUENCE</scope>
    <source>
        <strain evidence="1">AT787</strain>
    </source>
</reference>
<protein>
    <submittedName>
        <fullName evidence="1">Uncharacterized protein</fullName>
    </submittedName>
</protein>